<proteinExistence type="predicted"/>
<reference evidence="1 2" key="1">
    <citation type="journal article" date="2017" name="ISME J.">
        <title>Energy and carbon metabolisms in a deep terrestrial subsurface fluid microbial community.</title>
        <authorList>
            <person name="Momper L."/>
            <person name="Jungbluth S.P."/>
            <person name="Lee M.D."/>
            <person name="Amend J.P."/>
        </authorList>
    </citation>
    <scope>NUCLEOTIDE SEQUENCE [LARGE SCALE GENOMIC DNA]</scope>
    <source>
        <strain evidence="1">SURF_46</strain>
    </source>
</reference>
<dbReference type="InterPro" id="IPR029063">
    <property type="entry name" value="SAM-dependent_MTases_sf"/>
</dbReference>
<dbReference type="AlphaFoldDB" id="A0A3A4ZI28"/>
<organism evidence="1 2">
    <name type="scientific">candidate division WWE3 bacterium</name>
    <dbReference type="NCBI Taxonomy" id="2053526"/>
    <lineage>
        <taxon>Bacteria</taxon>
        <taxon>Katanobacteria</taxon>
    </lineage>
</organism>
<dbReference type="Gene3D" id="3.40.50.150">
    <property type="entry name" value="Vaccinia Virus protein VP39"/>
    <property type="match status" value="1"/>
</dbReference>
<name>A0A3A4ZI28_UNCKA</name>
<gene>
    <name evidence="1" type="ORF">C4561_05525</name>
</gene>
<dbReference type="EMBL" id="QZJF01000023">
    <property type="protein sequence ID" value="RJR26320.1"/>
    <property type="molecule type" value="Genomic_DNA"/>
</dbReference>
<evidence type="ECO:0000313" key="2">
    <source>
        <dbReference type="Proteomes" id="UP000265540"/>
    </source>
</evidence>
<sequence>MVVINRKLIKEFQVQSKTHPDKSIRAYYEALQKIAKESKNFNKFLSNVIKKRLDLNEKHLANLIYRSTQYIMLYHNGKRNLSDMESDDWVKEYTALLSDGALQELHYTQTISENTQTTKYQRYAGPKAALRAIFDSKSINVADLGCGLNIGLPGIELDFPYLKIKDNTGDNKITQLIKDQVFVKQGISVDIYDPKEKLAWALACSFYPGELGSLEETESLIDFLWNKTRTSFYRYDAKNIARLWNEKKLPLMDAVITSTFLYQLNDEERKKTFRNIGKILKQNGILIVNDFVEVDGSLSWDVDWFEKGASSYRTVILVKNKKGFSRPYEFIVWKNARCREASAGRDFEKVINFKF</sequence>
<protein>
    <submittedName>
        <fullName evidence="1">Uncharacterized protein</fullName>
    </submittedName>
</protein>
<dbReference type="Proteomes" id="UP000265540">
    <property type="component" value="Unassembled WGS sequence"/>
</dbReference>
<accession>A0A3A4ZI28</accession>
<dbReference type="SUPFAM" id="SSF53335">
    <property type="entry name" value="S-adenosyl-L-methionine-dependent methyltransferases"/>
    <property type="match status" value="1"/>
</dbReference>
<comment type="caution">
    <text evidence="1">The sequence shown here is derived from an EMBL/GenBank/DDBJ whole genome shotgun (WGS) entry which is preliminary data.</text>
</comment>
<evidence type="ECO:0000313" key="1">
    <source>
        <dbReference type="EMBL" id="RJR26320.1"/>
    </source>
</evidence>